<dbReference type="AlphaFoldDB" id="A0A7W9ZFP6"/>
<organism evidence="11 12">
    <name type="scientific">Novispirillum itersonii</name>
    <name type="common">Aquaspirillum itersonii</name>
    <dbReference type="NCBI Taxonomy" id="189"/>
    <lineage>
        <taxon>Bacteria</taxon>
        <taxon>Pseudomonadati</taxon>
        <taxon>Pseudomonadota</taxon>
        <taxon>Alphaproteobacteria</taxon>
        <taxon>Rhodospirillales</taxon>
        <taxon>Novispirillaceae</taxon>
        <taxon>Novispirillum</taxon>
    </lineage>
</organism>
<keyword evidence="9" id="KW-0460">Magnesium</keyword>
<protein>
    <recommendedName>
        <fullName evidence="3">tRNA threonylcarbamoyladenosine biosynthesis protein TsaE</fullName>
    </recommendedName>
    <alternativeName>
        <fullName evidence="10">t(6)A37 threonylcarbamoyladenosine biosynthesis protein TsaE</fullName>
    </alternativeName>
</protein>
<evidence type="ECO:0000313" key="12">
    <source>
        <dbReference type="Proteomes" id="UP000544872"/>
    </source>
</evidence>
<evidence type="ECO:0000256" key="10">
    <source>
        <dbReference type="ARBA" id="ARBA00032441"/>
    </source>
</evidence>
<dbReference type="Gene3D" id="3.40.50.300">
    <property type="entry name" value="P-loop containing nucleotide triphosphate hydrolases"/>
    <property type="match status" value="1"/>
</dbReference>
<dbReference type="GO" id="GO:0005737">
    <property type="term" value="C:cytoplasm"/>
    <property type="evidence" value="ECO:0007669"/>
    <property type="project" value="UniProtKB-SubCell"/>
</dbReference>
<dbReference type="NCBIfam" id="TIGR00150">
    <property type="entry name" value="T6A_YjeE"/>
    <property type="match status" value="1"/>
</dbReference>
<evidence type="ECO:0000256" key="7">
    <source>
        <dbReference type="ARBA" id="ARBA00022741"/>
    </source>
</evidence>
<comment type="caution">
    <text evidence="11">The sequence shown here is derived from an EMBL/GenBank/DDBJ whole genome shotgun (WGS) entry which is preliminary data.</text>
</comment>
<dbReference type="EMBL" id="JACIIX010000003">
    <property type="protein sequence ID" value="MBB6209787.1"/>
    <property type="molecule type" value="Genomic_DNA"/>
</dbReference>
<evidence type="ECO:0000256" key="1">
    <source>
        <dbReference type="ARBA" id="ARBA00004496"/>
    </source>
</evidence>
<evidence type="ECO:0000256" key="6">
    <source>
        <dbReference type="ARBA" id="ARBA00022723"/>
    </source>
</evidence>
<sequence>MMNDLMTLPLADENATCRLGQALAAVLRPGDVLLLDGDLGTGKSTLSRALIRAALGSPDEEVPSPTFTLVQTYDGDSATYWHFDLYRLERPDDALELGIEDAFADGISLIEWPQRLGPWAPRRALTLSLTHAETGGRVATLRGEALWAGRLSPLKDAP</sequence>
<evidence type="ECO:0000256" key="8">
    <source>
        <dbReference type="ARBA" id="ARBA00022840"/>
    </source>
</evidence>
<evidence type="ECO:0000313" key="11">
    <source>
        <dbReference type="EMBL" id="MBB6209787.1"/>
    </source>
</evidence>
<accession>A0A7W9ZFP6</accession>
<dbReference type="InterPro" id="IPR027417">
    <property type="entry name" value="P-loop_NTPase"/>
</dbReference>
<dbReference type="SUPFAM" id="SSF52540">
    <property type="entry name" value="P-loop containing nucleoside triphosphate hydrolases"/>
    <property type="match status" value="1"/>
</dbReference>
<evidence type="ECO:0000256" key="2">
    <source>
        <dbReference type="ARBA" id="ARBA00007599"/>
    </source>
</evidence>
<dbReference type="InterPro" id="IPR003442">
    <property type="entry name" value="T6A_TsaE"/>
</dbReference>
<keyword evidence="8" id="KW-0067">ATP-binding</keyword>
<comment type="subcellular location">
    <subcellularLocation>
        <location evidence="1">Cytoplasm</location>
    </subcellularLocation>
</comment>
<keyword evidence="4" id="KW-0963">Cytoplasm</keyword>
<reference evidence="11 12" key="1">
    <citation type="submission" date="2020-08" db="EMBL/GenBank/DDBJ databases">
        <title>Genomic Encyclopedia of Type Strains, Phase IV (KMG-IV): sequencing the most valuable type-strain genomes for metagenomic binning, comparative biology and taxonomic classification.</title>
        <authorList>
            <person name="Goeker M."/>
        </authorList>
    </citation>
    <scope>NUCLEOTIDE SEQUENCE [LARGE SCALE GENOMIC DNA]</scope>
    <source>
        <strain evidence="11 12">DSM 11590</strain>
    </source>
</reference>
<dbReference type="Proteomes" id="UP000544872">
    <property type="component" value="Unassembled WGS sequence"/>
</dbReference>
<keyword evidence="12" id="KW-1185">Reference proteome</keyword>
<dbReference type="RefSeq" id="WP_416046505.1">
    <property type="nucleotide sequence ID" value="NZ_JACIIX010000003.1"/>
</dbReference>
<evidence type="ECO:0000256" key="3">
    <source>
        <dbReference type="ARBA" id="ARBA00019010"/>
    </source>
</evidence>
<proteinExistence type="inferred from homology"/>
<dbReference type="GO" id="GO:0002949">
    <property type="term" value="P:tRNA threonylcarbamoyladenosine modification"/>
    <property type="evidence" value="ECO:0007669"/>
    <property type="project" value="InterPro"/>
</dbReference>
<evidence type="ECO:0000256" key="4">
    <source>
        <dbReference type="ARBA" id="ARBA00022490"/>
    </source>
</evidence>
<comment type="similarity">
    <text evidence="2">Belongs to the TsaE family.</text>
</comment>
<keyword evidence="7" id="KW-0547">Nucleotide-binding</keyword>
<dbReference type="GO" id="GO:0046872">
    <property type="term" value="F:metal ion binding"/>
    <property type="evidence" value="ECO:0007669"/>
    <property type="project" value="UniProtKB-KW"/>
</dbReference>
<dbReference type="Pfam" id="PF02367">
    <property type="entry name" value="TsaE"/>
    <property type="match status" value="1"/>
</dbReference>
<evidence type="ECO:0000256" key="5">
    <source>
        <dbReference type="ARBA" id="ARBA00022694"/>
    </source>
</evidence>
<evidence type="ECO:0000256" key="9">
    <source>
        <dbReference type="ARBA" id="ARBA00022842"/>
    </source>
</evidence>
<dbReference type="PANTHER" id="PTHR33540">
    <property type="entry name" value="TRNA THREONYLCARBAMOYLADENOSINE BIOSYNTHESIS PROTEIN TSAE"/>
    <property type="match status" value="1"/>
</dbReference>
<dbReference type="PANTHER" id="PTHR33540:SF2">
    <property type="entry name" value="TRNA THREONYLCARBAMOYLADENOSINE BIOSYNTHESIS PROTEIN TSAE"/>
    <property type="match status" value="1"/>
</dbReference>
<name>A0A7W9ZFP6_NOVIT</name>
<gene>
    <name evidence="11" type="ORF">FHS48_001195</name>
</gene>
<dbReference type="GO" id="GO:0005524">
    <property type="term" value="F:ATP binding"/>
    <property type="evidence" value="ECO:0007669"/>
    <property type="project" value="UniProtKB-KW"/>
</dbReference>
<keyword evidence="5" id="KW-0819">tRNA processing</keyword>
<keyword evidence="6" id="KW-0479">Metal-binding</keyword>